<keyword evidence="3" id="KW-1185">Reference proteome</keyword>
<proteinExistence type="predicted"/>
<evidence type="ECO:0000313" key="2">
    <source>
        <dbReference type="EMBL" id="GBP60539.1"/>
    </source>
</evidence>
<accession>A0A4C1XDY5</accession>
<dbReference type="Proteomes" id="UP000299102">
    <property type="component" value="Unassembled WGS sequence"/>
</dbReference>
<protein>
    <submittedName>
        <fullName evidence="2">Uncharacterized protein</fullName>
    </submittedName>
</protein>
<reference evidence="2 3" key="1">
    <citation type="journal article" date="2019" name="Commun. Biol.">
        <title>The bagworm genome reveals a unique fibroin gene that provides high tensile strength.</title>
        <authorList>
            <person name="Kono N."/>
            <person name="Nakamura H."/>
            <person name="Ohtoshi R."/>
            <person name="Tomita M."/>
            <person name="Numata K."/>
            <person name="Arakawa K."/>
        </authorList>
    </citation>
    <scope>NUCLEOTIDE SEQUENCE [LARGE SCALE GENOMIC DNA]</scope>
</reference>
<sequence>MLEEPSDFATTSAGFAQALDGGSPRRTLAVTRWKMWRSANWWVDKIVNKPTHNRRYVADDPGVNSGPAHEPANVGERDDPDDGVHAVDVLVGDLQGATDVALKFKDRGSFRVPYRFFHAQTFFVVPQNVPMLHSIEKRT</sequence>
<comment type="caution">
    <text evidence="2">The sequence shown here is derived from an EMBL/GenBank/DDBJ whole genome shotgun (WGS) entry which is preliminary data.</text>
</comment>
<evidence type="ECO:0000313" key="3">
    <source>
        <dbReference type="Proteomes" id="UP000299102"/>
    </source>
</evidence>
<gene>
    <name evidence="2" type="ORF">EVAR_97792_1</name>
</gene>
<name>A0A4C1XDY5_EUMVA</name>
<feature type="region of interest" description="Disordered" evidence="1">
    <location>
        <begin position="55"/>
        <end position="82"/>
    </location>
</feature>
<organism evidence="2 3">
    <name type="scientific">Eumeta variegata</name>
    <name type="common">Bagworm moth</name>
    <name type="synonym">Eumeta japonica</name>
    <dbReference type="NCBI Taxonomy" id="151549"/>
    <lineage>
        <taxon>Eukaryota</taxon>
        <taxon>Metazoa</taxon>
        <taxon>Ecdysozoa</taxon>
        <taxon>Arthropoda</taxon>
        <taxon>Hexapoda</taxon>
        <taxon>Insecta</taxon>
        <taxon>Pterygota</taxon>
        <taxon>Neoptera</taxon>
        <taxon>Endopterygota</taxon>
        <taxon>Lepidoptera</taxon>
        <taxon>Glossata</taxon>
        <taxon>Ditrysia</taxon>
        <taxon>Tineoidea</taxon>
        <taxon>Psychidae</taxon>
        <taxon>Oiketicinae</taxon>
        <taxon>Eumeta</taxon>
    </lineage>
</organism>
<evidence type="ECO:0000256" key="1">
    <source>
        <dbReference type="SAM" id="MobiDB-lite"/>
    </source>
</evidence>
<dbReference type="AlphaFoldDB" id="A0A4C1XDY5"/>
<dbReference type="EMBL" id="BGZK01000790">
    <property type="protein sequence ID" value="GBP60539.1"/>
    <property type="molecule type" value="Genomic_DNA"/>
</dbReference>